<dbReference type="InterPro" id="IPR039425">
    <property type="entry name" value="RNA_pol_sigma-70-like"/>
</dbReference>
<evidence type="ECO:0000259" key="6">
    <source>
        <dbReference type="Pfam" id="PF04542"/>
    </source>
</evidence>
<evidence type="ECO:0000259" key="7">
    <source>
        <dbReference type="Pfam" id="PF08281"/>
    </source>
</evidence>
<dbReference type="CDD" id="cd06171">
    <property type="entry name" value="Sigma70_r4"/>
    <property type="match status" value="1"/>
</dbReference>
<dbReference type="Pfam" id="PF08281">
    <property type="entry name" value="Sigma70_r4_2"/>
    <property type="match status" value="1"/>
</dbReference>
<reference evidence="9" key="1">
    <citation type="journal article" date="2019" name="Int. J. Syst. Evol. Microbiol.">
        <title>The Global Catalogue of Microorganisms (GCM) 10K type strain sequencing project: providing services to taxonomists for standard genome sequencing and annotation.</title>
        <authorList>
            <consortium name="The Broad Institute Genomics Platform"/>
            <consortium name="The Broad Institute Genome Sequencing Center for Infectious Disease"/>
            <person name="Wu L."/>
            <person name="Ma J."/>
        </authorList>
    </citation>
    <scope>NUCLEOTIDE SEQUENCE [LARGE SCALE GENOMIC DNA]</scope>
    <source>
        <strain evidence="9">CGMCC 1.15180</strain>
    </source>
</reference>
<feature type="domain" description="RNA polymerase sigma factor 70 region 4 type 2" evidence="7">
    <location>
        <begin position="153"/>
        <end position="205"/>
    </location>
</feature>
<dbReference type="Gene3D" id="1.10.10.10">
    <property type="entry name" value="Winged helix-like DNA-binding domain superfamily/Winged helix DNA-binding domain"/>
    <property type="match status" value="1"/>
</dbReference>
<dbReference type="InterPro" id="IPR014284">
    <property type="entry name" value="RNA_pol_sigma-70_dom"/>
</dbReference>
<evidence type="ECO:0000256" key="5">
    <source>
        <dbReference type="SAM" id="MobiDB-lite"/>
    </source>
</evidence>
<comment type="caution">
    <text evidence="8">The sequence shown here is derived from an EMBL/GenBank/DDBJ whole genome shotgun (WGS) entry which is preliminary data.</text>
</comment>
<dbReference type="InterPro" id="IPR013249">
    <property type="entry name" value="RNA_pol_sigma70_r4_t2"/>
</dbReference>
<feature type="region of interest" description="Disordered" evidence="5">
    <location>
        <begin position="1"/>
        <end position="21"/>
    </location>
</feature>
<keyword evidence="3" id="KW-0731">Sigma factor</keyword>
<evidence type="ECO:0000313" key="8">
    <source>
        <dbReference type="EMBL" id="MFD2035012.1"/>
    </source>
</evidence>
<organism evidence="8 9">
    <name type="scientific">Belliella marina</name>
    <dbReference type="NCBI Taxonomy" id="1644146"/>
    <lineage>
        <taxon>Bacteria</taxon>
        <taxon>Pseudomonadati</taxon>
        <taxon>Bacteroidota</taxon>
        <taxon>Cytophagia</taxon>
        <taxon>Cytophagales</taxon>
        <taxon>Cyclobacteriaceae</taxon>
        <taxon>Belliella</taxon>
    </lineage>
</organism>
<protein>
    <submittedName>
        <fullName evidence="8">RNA polymerase sigma factor</fullName>
    </submittedName>
</protein>
<sequence length="227" mass="26116">MIPGLNVSKKNEHGEDSPLVDSRGFGSSGLVVESTIWLEFQQGSDAALAKLFELYSNKLYAYGRQFTRDKGLVQDAVQDVFLNLIQRRTEIGAASSVKFYLYACFRRSMIRLLKKHRQLNFMSEYAREDGFQISVDPELVQIHTRFTIDEKKLLENACNRLPAKQREIILLHYFEGLSYGEIAEIMGLSHVKSARNHLYKAINRLAELLGQYKDVLQLLYFLPILMC</sequence>
<name>A0ABW4VJY1_9BACT</name>
<dbReference type="Proteomes" id="UP001597361">
    <property type="component" value="Unassembled WGS sequence"/>
</dbReference>
<dbReference type="PANTHER" id="PTHR43133:SF46">
    <property type="entry name" value="RNA POLYMERASE SIGMA-70 FACTOR ECF SUBFAMILY"/>
    <property type="match status" value="1"/>
</dbReference>
<dbReference type="InterPro" id="IPR013325">
    <property type="entry name" value="RNA_pol_sigma_r2"/>
</dbReference>
<evidence type="ECO:0000256" key="4">
    <source>
        <dbReference type="ARBA" id="ARBA00023163"/>
    </source>
</evidence>
<comment type="similarity">
    <text evidence="1">Belongs to the sigma-70 factor family. ECF subfamily.</text>
</comment>
<proteinExistence type="inferred from homology"/>
<dbReference type="Gene3D" id="1.10.1740.10">
    <property type="match status" value="1"/>
</dbReference>
<dbReference type="EMBL" id="JBHUHR010000025">
    <property type="protein sequence ID" value="MFD2035012.1"/>
    <property type="molecule type" value="Genomic_DNA"/>
</dbReference>
<keyword evidence="9" id="KW-1185">Reference proteome</keyword>
<dbReference type="InterPro" id="IPR007627">
    <property type="entry name" value="RNA_pol_sigma70_r2"/>
</dbReference>
<dbReference type="Pfam" id="PF04542">
    <property type="entry name" value="Sigma70_r2"/>
    <property type="match status" value="1"/>
</dbReference>
<feature type="domain" description="RNA polymerase sigma-70 region 2" evidence="6">
    <location>
        <begin position="51"/>
        <end position="117"/>
    </location>
</feature>
<dbReference type="SUPFAM" id="SSF88946">
    <property type="entry name" value="Sigma2 domain of RNA polymerase sigma factors"/>
    <property type="match status" value="1"/>
</dbReference>
<gene>
    <name evidence="8" type="ORF">ACFSKL_09430</name>
</gene>
<dbReference type="InterPro" id="IPR013324">
    <property type="entry name" value="RNA_pol_sigma_r3/r4-like"/>
</dbReference>
<dbReference type="InterPro" id="IPR036388">
    <property type="entry name" value="WH-like_DNA-bd_sf"/>
</dbReference>
<evidence type="ECO:0000256" key="3">
    <source>
        <dbReference type="ARBA" id="ARBA00023082"/>
    </source>
</evidence>
<dbReference type="PANTHER" id="PTHR43133">
    <property type="entry name" value="RNA POLYMERASE ECF-TYPE SIGMA FACTO"/>
    <property type="match status" value="1"/>
</dbReference>
<dbReference type="NCBIfam" id="TIGR02937">
    <property type="entry name" value="sigma70-ECF"/>
    <property type="match status" value="1"/>
</dbReference>
<evidence type="ECO:0000256" key="2">
    <source>
        <dbReference type="ARBA" id="ARBA00023015"/>
    </source>
</evidence>
<evidence type="ECO:0000313" key="9">
    <source>
        <dbReference type="Proteomes" id="UP001597361"/>
    </source>
</evidence>
<evidence type="ECO:0000256" key="1">
    <source>
        <dbReference type="ARBA" id="ARBA00010641"/>
    </source>
</evidence>
<accession>A0ABW4VJY1</accession>
<dbReference type="RefSeq" id="WP_376885666.1">
    <property type="nucleotide sequence ID" value="NZ_JBHUHR010000025.1"/>
</dbReference>
<keyword evidence="2" id="KW-0805">Transcription regulation</keyword>
<keyword evidence="4" id="KW-0804">Transcription</keyword>
<dbReference type="SUPFAM" id="SSF88659">
    <property type="entry name" value="Sigma3 and sigma4 domains of RNA polymerase sigma factors"/>
    <property type="match status" value="1"/>
</dbReference>